<evidence type="ECO:0000313" key="3">
    <source>
        <dbReference type="Proteomes" id="UP001244207"/>
    </source>
</evidence>
<keyword evidence="3" id="KW-1185">Reference proteome</keyword>
<sequence>MSADILTAALPTFFMLFWTVLICHFSASVSVKFVGGMHHADKRWGVGGHMGRYRHRLSADVLLFCRSVQPVLTSWKGKERQGNGKFDSIRSSPVSVPTVSFPAPVNQCQTAVGNNSDSCLHYLTLHSH</sequence>
<comment type="caution">
    <text evidence="2">The sequence shown here is derived from an EMBL/GenBank/DDBJ whole genome shotgun (WGS) entry which is preliminary data.</text>
</comment>
<dbReference type="GeneID" id="85391975"/>
<dbReference type="EMBL" id="JAHMHS010000038">
    <property type="protein sequence ID" value="KAK1725792.1"/>
    <property type="molecule type" value="Genomic_DNA"/>
</dbReference>
<dbReference type="AlphaFoldDB" id="A0AAD8UK26"/>
<evidence type="ECO:0000256" key="1">
    <source>
        <dbReference type="SAM" id="Phobius"/>
    </source>
</evidence>
<name>A0AAD8UK26_GLOAC</name>
<keyword evidence="1" id="KW-1133">Transmembrane helix</keyword>
<keyword evidence="1" id="KW-0472">Membrane</keyword>
<evidence type="ECO:0000313" key="2">
    <source>
        <dbReference type="EMBL" id="KAK1725792.1"/>
    </source>
</evidence>
<feature type="transmembrane region" description="Helical" evidence="1">
    <location>
        <begin position="12"/>
        <end position="34"/>
    </location>
</feature>
<reference evidence="2" key="1">
    <citation type="submission" date="2021-12" db="EMBL/GenBank/DDBJ databases">
        <title>Comparative genomics, transcriptomics and evolutionary studies reveal genomic signatures of adaptation to plant cell wall in hemibiotrophic fungi.</title>
        <authorList>
            <consortium name="DOE Joint Genome Institute"/>
            <person name="Baroncelli R."/>
            <person name="Diaz J.F."/>
            <person name="Benocci T."/>
            <person name="Peng M."/>
            <person name="Battaglia E."/>
            <person name="Haridas S."/>
            <person name="Andreopoulos W."/>
            <person name="Labutti K."/>
            <person name="Pangilinan J."/>
            <person name="Floch G.L."/>
            <person name="Makela M.R."/>
            <person name="Henrissat B."/>
            <person name="Grigoriev I.V."/>
            <person name="Crouch J.A."/>
            <person name="De Vries R.P."/>
            <person name="Sukno S.A."/>
            <person name="Thon M.R."/>
        </authorList>
    </citation>
    <scope>NUCLEOTIDE SEQUENCE</scope>
    <source>
        <strain evidence="2">CBS 112980</strain>
    </source>
</reference>
<dbReference type="RefSeq" id="XP_060365847.1">
    <property type="nucleotide sequence ID" value="XM_060508076.1"/>
</dbReference>
<accession>A0AAD8UK26</accession>
<proteinExistence type="predicted"/>
<dbReference type="Proteomes" id="UP001244207">
    <property type="component" value="Unassembled WGS sequence"/>
</dbReference>
<organism evidence="2 3">
    <name type="scientific">Glomerella acutata</name>
    <name type="common">Colletotrichum acutatum</name>
    <dbReference type="NCBI Taxonomy" id="27357"/>
    <lineage>
        <taxon>Eukaryota</taxon>
        <taxon>Fungi</taxon>
        <taxon>Dikarya</taxon>
        <taxon>Ascomycota</taxon>
        <taxon>Pezizomycotina</taxon>
        <taxon>Sordariomycetes</taxon>
        <taxon>Hypocreomycetidae</taxon>
        <taxon>Glomerellales</taxon>
        <taxon>Glomerellaceae</taxon>
        <taxon>Colletotrichum</taxon>
        <taxon>Colletotrichum acutatum species complex</taxon>
    </lineage>
</organism>
<protein>
    <submittedName>
        <fullName evidence="2">Uncharacterized protein</fullName>
    </submittedName>
</protein>
<keyword evidence="1" id="KW-0812">Transmembrane</keyword>
<gene>
    <name evidence="2" type="ORF">BDZ83DRAFT_618462</name>
</gene>